<organism evidence="1 2">
    <name type="scientific">Nitrosopumilus ureiphilus</name>
    <dbReference type="NCBI Taxonomy" id="1470067"/>
    <lineage>
        <taxon>Archaea</taxon>
        <taxon>Nitrososphaerota</taxon>
        <taxon>Nitrososphaeria</taxon>
        <taxon>Nitrosopumilales</taxon>
        <taxon>Nitrosopumilaceae</taxon>
        <taxon>Nitrosopumilus</taxon>
    </lineage>
</organism>
<dbReference type="Proteomes" id="UP000509478">
    <property type="component" value="Chromosome"/>
</dbReference>
<dbReference type="GeneID" id="56066826"/>
<keyword evidence="2" id="KW-1185">Reference proteome</keyword>
<evidence type="ECO:0008006" key="3">
    <source>
        <dbReference type="Google" id="ProtNLM"/>
    </source>
</evidence>
<name>A0A7D5M6U8_9ARCH</name>
<dbReference type="InterPro" id="IPR021352">
    <property type="entry name" value="DUF2971"/>
</dbReference>
<dbReference type="Pfam" id="PF11185">
    <property type="entry name" value="DUF2971"/>
    <property type="match status" value="1"/>
</dbReference>
<dbReference type="KEGG" id="nue:C5F50_02150"/>
<dbReference type="EMBL" id="CP026995">
    <property type="protein sequence ID" value="QLH06010.1"/>
    <property type="molecule type" value="Genomic_DNA"/>
</dbReference>
<sequence length="142" mass="16564">MWKMYADDNLGIAIQSSVKRLKDAFNKSDDYIRIGQVIYLDTTKEGIGRDWIYNKHFFVKRKSFSAENELRACISKNVKYSGSSEVEFEEYGKYVDVDVDTLIEKIYLAPLSKPYFQKAVKSIMNKYGLEKEIIKSELFSLK</sequence>
<evidence type="ECO:0000313" key="2">
    <source>
        <dbReference type="Proteomes" id="UP000509478"/>
    </source>
</evidence>
<accession>A0A7D5M6U8</accession>
<dbReference type="RefSeq" id="WP_179372073.1">
    <property type="nucleotide sequence ID" value="NZ_CP026995.1"/>
</dbReference>
<dbReference type="AlphaFoldDB" id="A0A7D5M6U8"/>
<proteinExistence type="predicted"/>
<reference evidence="1 2" key="1">
    <citation type="submission" date="2018-02" db="EMBL/GenBank/DDBJ databases">
        <title>Complete genome of Nitrosopumilus ureaphilus PS0.</title>
        <authorList>
            <person name="Qin W."/>
            <person name="Zheng Y."/>
            <person name="Stahl D.A."/>
        </authorList>
    </citation>
    <scope>NUCLEOTIDE SEQUENCE [LARGE SCALE GENOMIC DNA]</scope>
    <source>
        <strain evidence="1 2">PS0</strain>
    </source>
</reference>
<gene>
    <name evidence="1" type="ORF">C5F50_02150</name>
</gene>
<evidence type="ECO:0000313" key="1">
    <source>
        <dbReference type="EMBL" id="QLH06010.1"/>
    </source>
</evidence>
<protein>
    <recommendedName>
        <fullName evidence="3">DUF2971 domain-containing protein</fullName>
    </recommendedName>
</protein>